<reference evidence="3" key="1">
    <citation type="submission" date="2013-12" db="EMBL/GenBank/DDBJ databases">
        <title>The Genome Sequence of Aphanomyces invadans NJM9701.</title>
        <authorList>
            <consortium name="The Broad Institute Genomics Platform"/>
            <person name="Russ C."/>
            <person name="Tyler B."/>
            <person name="van West P."/>
            <person name="Dieguez-Uribeondo J."/>
            <person name="Young S.K."/>
            <person name="Zeng Q."/>
            <person name="Gargeya S."/>
            <person name="Fitzgerald M."/>
            <person name="Abouelleil A."/>
            <person name="Alvarado L."/>
            <person name="Chapman S.B."/>
            <person name="Gainer-Dewar J."/>
            <person name="Goldberg J."/>
            <person name="Griggs A."/>
            <person name="Gujja S."/>
            <person name="Hansen M."/>
            <person name="Howarth C."/>
            <person name="Imamovic A."/>
            <person name="Ireland A."/>
            <person name="Larimer J."/>
            <person name="McCowan C."/>
            <person name="Murphy C."/>
            <person name="Pearson M."/>
            <person name="Poon T.W."/>
            <person name="Priest M."/>
            <person name="Roberts A."/>
            <person name="Saif S."/>
            <person name="Shea T."/>
            <person name="Sykes S."/>
            <person name="Wortman J."/>
            <person name="Nusbaum C."/>
            <person name="Birren B."/>
        </authorList>
    </citation>
    <scope>NUCLEOTIDE SEQUENCE [LARGE SCALE GENOMIC DNA]</scope>
    <source>
        <strain evidence="3">NJM9701</strain>
    </source>
</reference>
<evidence type="ECO:0000256" key="1">
    <source>
        <dbReference type="SAM" id="MobiDB-lite"/>
    </source>
</evidence>
<dbReference type="RefSeq" id="XP_008881165.1">
    <property type="nucleotide sequence ID" value="XM_008882943.1"/>
</dbReference>
<dbReference type="VEuPathDB" id="FungiDB:H310_14963"/>
<gene>
    <name evidence="3" type="ORF">H310_14963</name>
</gene>
<evidence type="ECO:0000313" key="3">
    <source>
        <dbReference type="EMBL" id="ETV90207.1"/>
    </source>
</evidence>
<sequence>DATYCVEDIPCGDIGSACPQAGAIAWGDCRKHLASFQNDSCVAPWNSTCQVIRTAGGVDIRGCVWSRDSAKKHEHDEAESNVRSSAVAASSSVGGSAQDVSAPLVYGASGFALVLAVAAVAIATAKVPKAAAAVETAADQDKRQEANVEEDAENEAKHLNSLDGAVVEV</sequence>
<dbReference type="OrthoDB" id="79870at2759"/>
<keyword evidence="2" id="KW-1133">Transmembrane helix</keyword>
<evidence type="ECO:0000256" key="2">
    <source>
        <dbReference type="SAM" id="Phobius"/>
    </source>
</evidence>
<organism evidence="3">
    <name type="scientific">Aphanomyces invadans</name>
    <dbReference type="NCBI Taxonomy" id="157072"/>
    <lineage>
        <taxon>Eukaryota</taxon>
        <taxon>Sar</taxon>
        <taxon>Stramenopiles</taxon>
        <taxon>Oomycota</taxon>
        <taxon>Saprolegniomycetes</taxon>
        <taxon>Saprolegniales</taxon>
        <taxon>Verrucalvaceae</taxon>
        <taxon>Aphanomyces</taxon>
    </lineage>
</organism>
<dbReference type="EMBL" id="KI914065">
    <property type="protein sequence ID" value="ETV90207.1"/>
    <property type="molecule type" value="Genomic_DNA"/>
</dbReference>
<name>A0A024TA24_9STRA</name>
<accession>A0A024TA24</accession>
<protein>
    <submittedName>
        <fullName evidence="3">Uncharacterized protein</fullName>
    </submittedName>
</protein>
<feature type="transmembrane region" description="Helical" evidence="2">
    <location>
        <begin position="104"/>
        <end position="123"/>
    </location>
</feature>
<feature type="non-terminal residue" evidence="3">
    <location>
        <position position="1"/>
    </location>
</feature>
<dbReference type="AlphaFoldDB" id="A0A024TA24"/>
<feature type="region of interest" description="Disordered" evidence="1">
    <location>
        <begin position="138"/>
        <end position="160"/>
    </location>
</feature>
<keyword evidence="2" id="KW-0812">Transmembrane</keyword>
<keyword evidence="2" id="KW-0472">Membrane</keyword>
<dbReference type="GeneID" id="20092013"/>
<proteinExistence type="predicted"/>